<reference evidence="3" key="1">
    <citation type="journal article" date="2015" name="Proc. Natl. Acad. Sci. U.S.A.">
        <title>Genome sequencing of adzuki bean (Vigna angularis) provides insight into high starch and low fat accumulation and domestication.</title>
        <authorList>
            <person name="Yang K."/>
            <person name="Tian Z."/>
            <person name="Chen C."/>
            <person name="Luo L."/>
            <person name="Zhao B."/>
            <person name="Wang Z."/>
            <person name="Yu L."/>
            <person name="Li Y."/>
            <person name="Sun Y."/>
            <person name="Li W."/>
            <person name="Chen Y."/>
            <person name="Li Y."/>
            <person name="Zhang Y."/>
            <person name="Ai D."/>
            <person name="Zhao J."/>
            <person name="Shang C."/>
            <person name="Ma Y."/>
            <person name="Wu B."/>
            <person name="Wang M."/>
            <person name="Gao L."/>
            <person name="Sun D."/>
            <person name="Zhang P."/>
            <person name="Guo F."/>
            <person name="Wang W."/>
            <person name="Li Y."/>
            <person name="Wang J."/>
            <person name="Varshney R.K."/>
            <person name="Wang J."/>
            <person name="Ling H.Q."/>
            <person name="Wan P."/>
        </authorList>
    </citation>
    <scope>NUCLEOTIDE SEQUENCE</scope>
    <source>
        <strain evidence="3">cv. Jingnong 6</strain>
    </source>
</reference>
<feature type="compositionally biased region" description="Basic and acidic residues" evidence="1">
    <location>
        <begin position="188"/>
        <end position="198"/>
    </location>
</feature>
<evidence type="ECO:0000313" key="2">
    <source>
        <dbReference type="EMBL" id="KOM34120.1"/>
    </source>
</evidence>
<evidence type="ECO:0000313" key="3">
    <source>
        <dbReference type="Proteomes" id="UP000053144"/>
    </source>
</evidence>
<sequence>MRACRVASPFLTQLGFQIGEIPLHHVFDSVVFLDLQVEVRLQSGKVHGGGVLMAAMEMEEKRRGSRLWSYLGGSPMRNSCKDGDERGARRPWRFRCWRQDWMRCCGYWPWKKMVAAWQRRTREEERLCDDGEIHSVVASRRCSCATAADGKSLWWPVDAPARKEIDDGGRDVVVERTRGGWQCDGVGGEDHEVEVKDGDEVERDGDDEMDSEGDHEVKIDSGCASEDDDEIDDKGM</sequence>
<name>A0A0L9TU92_PHAAN</name>
<dbReference type="AlphaFoldDB" id="A0A0L9TU92"/>
<gene>
    <name evidence="2" type="ORF">LR48_Vigan02g027000</name>
</gene>
<feature type="region of interest" description="Disordered" evidence="1">
    <location>
        <begin position="181"/>
        <end position="236"/>
    </location>
</feature>
<feature type="compositionally biased region" description="Acidic residues" evidence="1">
    <location>
        <begin position="199"/>
        <end position="211"/>
    </location>
</feature>
<dbReference type="EMBL" id="CM003372">
    <property type="protein sequence ID" value="KOM34120.1"/>
    <property type="molecule type" value="Genomic_DNA"/>
</dbReference>
<evidence type="ECO:0000256" key="1">
    <source>
        <dbReference type="SAM" id="MobiDB-lite"/>
    </source>
</evidence>
<proteinExistence type="predicted"/>
<dbReference type="Proteomes" id="UP000053144">
    <property type="component" value="Chromosome 2"/>
</dbReference>
<organism evidence="2 3">
    <name type="scientific">Phaseolus angularis</name>
    <name type="common">Azuki bean</name>
    <name type="synonym">Vigna angularis</name>
    <dbReference type="NCBI Taxonomy" id="3914"/>
    <lineage>
        <taxon>Eukaryota</taxon>
        <taxon>Viridiplantae</taxon>
        <taxon>Streptophyta</taxon>
        <taxon>Embryophyta</taxon>
        <taxon>Tracheophyta</taxon>
        <taxon>Spermatophyta</taxon>
        <taxon>Magnoliopsida</taxon>
        <taxon>eudicotyledons</taxon>
        <taxon>Gunneridae</taxon>
        <taxon>Pentapetalae</taxon>
        <taxon>rosids</taxon>
        <taxon>fabids</taxon>
        <taxon>Fabales</taxon>
        <taxon>Fabaceae</taxon>
        <taxon>Papilionoideae</taxon>
        <taxon>50 kb inversion clade</taxon>
        <taxon>NPAAA clade</taxon>
        <taxon>indigoferoid/millettioid clade</taxon>
        <taxon>Phaseoleae</taxon>
        <taxon>Vigna</taxon>
    </lineage>
</organism>
<feature type="compositionally biased region" description="Acidic residues" evidence="1">
    <location>
        <begin position="225"/>
        <end position="236"/>
    </location>
</feature>
<accession>A0A0L9TU92</accession>
<protein>
    <submittedName>
        <fullName evidence="2">Uncharacterized protein</fullName>
    </submittedName>
</protein>
<dbReference type="Gramene" id="KOM34120">
    <property type="protein sequence ID" value="KOM34120"/>
    <property type="gene ID" value="LR48_Vigan02g027000"/>
</dbReference>